<dbReference type="PANTHER" id="PTHR35177:SF2">
    <property type="entry name" value="HYDROGENASE MATURATION FACTOR HYBG"/>
    <property type="match status" value="1"/>
</dbReference>
<sequence length="98" mass="10911">MCIGMPMQVVAQHSESATCLYRGEESVIDTMLVGPQPVGAWLLVFLDTAREVLSETKAKQISDALEAMRLAMQGDNHIDHLFSDLVNREPQLPEFLKP</sequence>
<dbReference type="PANTHER" id="PTHR35177">
    <property type="entry name" value="HYDROGENASE MATURATION FACTOR HYBG"/>
    <property type="match status" value="1"/>
</dbReference>
<comment type="caution">
    <text evidence="2">The sequence shown here is derived from an EMBL/GenBank/DDBJ whole genome shotgun (WGS) entry which is preliminary data.</text>
</comment>
<organism evidence="2 3">
    <name type="scientific">Methylobacter tundripaludum</name>
    <dbReference type="NCBI Taxonomy" id="173365"/>
    <lineage>
        <taxon>Bacteria</taxon>
        <taxon>Pseudomonadati</taxon>
        <taxon>Pseudomonadota</taxon>
        <taxon>Gammaproteobacteria</taxon>
        <taxon>Methylococcales</taxon>
        <taxon>Methylococcaceae</taxon>
        <taxon>Methylobacter</taxon>
    </lineage>
</organism>
<keyword evidence="3" id="KW-1185">Reference proteome</keyword>
<dbReference type="AlphaFoldDB" id="A0A2S6GIG9"/>
<dbReference type="GO" id="GO:1902670">
    <property type="term" value="F:carbon dioxide binding"/>
    <property type="evidence" value="ECO:0007669"/>
    <property type="project" value="TreeGrafter"/>
</dbReference>
<proteinExistence type="inferred from homology"/>
<dbReference type="NCBIfam" id="TIGR00074">
    <property type="entry name" value="hypC_hupF"/>
    <property type="match status" value="1"/>
</dbReference>
<dbReference type="OrthoDB" id="9806017at2"/>
<reference evidence="2 3" key="1">
    <citation type="submission" date="2018-02" db="EMBL/GenBank/DDBJ databases">
        <title>Subsurface microbial communities from deep shales in Ohio and West Virginia, USA.</title>
        <authorList>
            <person name="Wrighton K."/>
        </authorList>
    </citation>
    <scope>NUCLEOTIDE SEQUENCE [LARGE SCALE GENOMIC DNA]</scope>
    <source>
        <strain evidence="2 3">OWC-G53F</strain>
    </source>
</reference>
<dbReference type="GO" id="GO:0051604">
    <property type="term" value="P:protein maturation"/>
    <property type="evidence" value="ECO:0007669"/>
    <property type="project" value="TreeGrafter"/>
</dbReference>
<dbReference type="InterPro" id="IPR001109">
    <property type="entry name" value="Hydrogenase_HupF/HypC"/>
</dbReference>
<dbReference type="PRINTS" id="PR00445">
    <property type="entry name" value="HUPFHYPC"/>
</dbReference>
<evidence type="ECO:0000313" key="2">
    <source>
        <dbReference type="EMBL" id="PPK64951.1"/>
    </source>
</evidence>
<name>A0A2S6GIG9_9GAMM</name>
<comment type="similarity">
    <text evidence="1">Belongs to the HupF/HypC family.</text>
</comment>
<gene>
    <name evidence="2" type="ORF">B0F88_12328</name>
</gene>
<protein>
    <submittedName>
        <fullName evidence="2">Hydrogenase expression/formation protein HypC</fullName>
    </submittedName>
</protein>
<dbReference type="Proteomes" id="UP000238071">
    <property type="component" value="Unassembled WGS sequence"/>
</dbReference>
<dbReference type="Pfam" id="PF01455">
    <property type="entry name" value="HupF_HypC"/>
    <property type="match status" value="1"/>
</dbReference>
<evidence type="ECO:0000313" key="3">
    <source>
        <dbReference type="Proteomes" id="UP000238071"/>
    </source>
</evidence>
<dbReference type="EMBL" id="PTIY01000023">
    <property type="protein sequence ID" value="PPK64951.1"/>
    <property type="molecule type" value="Genomic_DNA"/>
</dbReference>
<evidence type="ECO:0000256" key="1">
    <source>
        <dbReference type="ARBA" id="ARBA00006018"/>
    </source>
</evidence>
<dbReference type="Gene3D" id="2.30.30.140">
    <property type="match status" value="1"/>
</dbReference>
<dbReference type="GO" id="GO:0005506">
    <property type="term" value="F:iron ion binding"/>
    <property type="evidence" value="ECO:0007669"/>
    <property type="project" value="TreeGrafter"/>
</dbReference>
<accession>A0A2S6GIG9</accession>
<dbReference type="SUPFAM" id="SSF159127">
    <property type="entry name" value="HupF/HypC-like"/>
    <property type="match status" value="1"/>
</dbReference>